<comment type="caution">
    <text evidence="5">The sequence shown here is derived from an EMBL/GenBank/DDBJ whole genome shotgun (WGS) entry which is preliminary data.</text>
</comment>
<dbReference type="Proteomes" id="UP000178771">
    <property type="component" value="Unassembled WGS sequence"/>
</dbReference>
<sequence length="446" mass="50864">METEDIKWKQYKLGDIAEYQNGRAFKKSEWKKYGLPIIRIQNLTGSTKIVNYADNNYDDKFSVKEGDLLLSWSATLGVYNWIGKDAWLNQHIFKVNPNENIVTKDFCFYILQKAIKELSSKTHGTGMVHITKKIFEDHLISLPEKISDQIKLTKKLDDIGEYKSSVSGTLISSSIKASFFRQAILHAAVTGKLTKDWRIKNPKSTPVQEIINKIKTKRLDEAKTASKRKGIERIYAEDENNSNSDLPEEWEFVSLAKLCKSFDYGTSKKSSKTGKIPVLRMGNLQEGSINWENLVYTSDKPEVEKYKLQPNTVLFNRTNSPELVGKTSIYKSTRDAIFAGYLIRIVNYPELDPDYLNYYLNSSHAKSYFRDIKTDGVSQSNINAQKLSKVGIPYCSIQEQKEIVKRVEKLFALQEDILKKIGDAEVKSEQLTQSVLNKAFSGGLVN</sequence>
<dbReference type="CDD" id="cd17524">
    <property type="entry name" value="RMtype1_S_EcoUTORF5051P-TRD2-CR2_like"/>
    <property type="match status" value="1"/>
</dbReference>
<feature type="domain" description="Type I restriction modification DNA specificity" evidence="4">
    <location>
        <begin position="247"/>
        <end position="421"/>
    </location>
</feature>
<name>A0A1F4V3H0_UNCKA</name>
<organism evidence="5 6">
    <name type="scientific">candidate division WWE3 bacterium RIFCSPLOWO2_01_FULL_39_13</name>
    <dbReference type="NCBI Taxonomy" id="1802624"/>
    <lineage>
        <taxon>Bacteria</taxon>
        <taxon>Katanobacteria</taxon>
    </lineage>
</organism>
<dbReference type="GO" id="GO:0003677">
    <property type="term" value="F:DNA binding"/>
    <property type="evidence" value="ECO:0007669"/>
    <property type="project" value="UniProtKB-KW"/>
</dbReference>
<proteinExistence type="inferred from homology"/>
<dbReference type="SUPFAM" id="SSF116734">
    <property type="entry name" value="DNA methylase specificity domain"/>
    <property type="match status" value="2"/>
</dbReference>
<dbReference type="InterPro" id="IPR051212">
    <property type="entry name" value="Type-I_RE_S_subunit"/>
</dbReference>
<dbReference type="GO" id="GO:0009307">
    <property type="term" value="P:DNA restriction-modification system"/>
    <property type="evidence" value="ECO:0007669"/>
    <property type="project" value="UniProtKB-KW"/>
</dbReference>
<dbReference type="AlphaFoldDB" id="A0A1F4V3H0"/>
<dbReference type="InterPro" id="IPR044946">
    <property type="entry name" value="Restrct_endonuc_typeI_TRD_sf"/>
</dbReference>
<evidence type="ECO:0000256" key="2">
    <source>
        <dbReference type="ARBA" id="ARBA00022747"/>
    </source>
</evidence>
<dbReference type="CDD" id="cd17254">
    <property type="entry name" value="RMtype1_S_FclI-TRD1-CR1_like"/>
    <property type="match status" value="1"/>
</dbReference>
<evidence type="ECO:0000259" key="4">
    <source>
        <dbReference type="Pfam" id="PF01420"/>
    </source>
</evidence>
<dbReference type="InterPro" id="IPR000055">
    <property type="entry name" value="Restrct_endonuc_typeI_TRD"/>
</dbReference>
<reference evidence="5 6" key="1">
    <citation type="journal article" date="2016" name="Nat. Commun.">
        <title>Thousands of microbial genomes shed light on interconnected biogeochemical processes in an aquifer system.</title>
        <authorList>
            <person name="Anantharaman K."/>
            <person name="Brown C.T."/>
            <person name="Hug L.A."/>
            <person name="Sharon I."/>
            <person name="Castelle C.J."/>
            <person name="Probst A.J."/>
            <person name="Thomas B.C."/>
            <person name="Singh A."/>
            <person name="Wilkins M.J."/>
            <person name="Karaoz U."/>
            <person name="Brodie E.L."/>
            <person name="Williams K.H."/>
            <person name="Hubbard S.S."/>
            <person name="Banfield J.F."/>
        </authorList>
    </citation>
    <scope>NUCLEOTIDE SEQUENCE [LARGE SCALE GENOMIC DNA]</scope>
</reference>
<keyword evidence="3" id="KW-0238">DNA-binding</keyword>
<dbReference type="PANTHER" id="PTHR43140:SF1">
    <property type="entry name" value="TYPE I RESTRICTION ENZYME ECOKI SPECIFICITY SUBUNIT"/>
    <property type="match status" value="1"/>
</dbReference>
<gene>
    <name evidence="5" type="ORF">A2982_00595</name>
</gene>
<dbReference type="STRING" id="1802624.A2982_00595"/>
<protein>
    <recommendedName>
        <fullName evidence="4">Type I restriction modification DNA specificity domain-containing protein</fullName>
    </recommendedName>
</protein>
<evidence type="ECO:0000313" key="5">
    <source>
        <dbReference type="EMBL" id="OGC51766.1"/>
    </source>
</evidence>
<evidence type="ECO:0000313" key="6">
    <source>
        <dbReference type="Proteomes" id="UP000178771"/>
    </source>
</evidence>
<feature type="domain" description="Type I restriction modification DNA specificity" evidence="4">
    <location>
        <begin position="7"/>
        <end position="161"/>
    </location>
</feature>
<dbReference type="Gene3D" id="3.90.220.20">
    <property type="entry name" value="DNA methylase specificity domains"/>
    <property type="match status" value="2"/>
</dbReference>
<accession>A0A1F4V3H0</accession>
<keyword evidence="2" id="KW-0680">Restriction system</keyword>
<evidence type="ECO:0000256" key="3">
    <source>
        <dbReference type="ARBA" id="ARBA00023125"/>
    </source>
</evidence>
<dbReference type="Pfam" id="PF01420">
    <property type="entry name" value="Methylase_S"/>
    <property type="match status" value="2"/>
</dbReference>
<evidence type="ECO:0000256" key="1">
    <source>
        <dbReference type="ARBA" id="ARBA00010923"/>
    </source>
</evidence>
<comment type="similarity">
    <text evidence="1">Belongs to the type-I restriction system S methylase family.</text>
</comment>
<dbReference type="EMBL" id="MEVH01000014">
    <property type="protein sequence ID" value="OGC51766.1"/>
    <property type="molecule type" value="Genomic_DNA"/>
</dbReference>
<dbReference type="PANTHER" id="PTHR43140">
    <property type="entry name" value="TYPE-1 RESTRICTION ENZYME ECOKI SPECIFICITY PROTEIN"/>
    <property type="match status" value="1"/>
</dbReference>